<feature type="compositionally biased region" description="Basic and acidic residues" evidence="1">
    <location>
        <begin position="52"/>
        <end position="75"/>
    </location>
</feature>
<evidence type="ECO:0000313" key="2">
    <source>
        <dbReference type="Proteomes" id="UP000887574"/>
    </source>
</evidence>
<dbReference type="AlphaFoldDB" id="A0A915CPL1"/>
<feature type="region of interest" description="Disordered" evidence="1">
    <location>
        <begin position="1"/>
        <end position="75"/>
    </location>
</feature>
<proteinExistence type="predicted"/>
<sequence length="286" mass="32518">MVSSQKQCSEQEKQDLSKKCQSAVKKRCSKQQAKNQVAAAVAERTKAAGTARIEKQKRLREDENRKLTEKKEQQEKMHAFRQTFCNETNNLASLRQVDRGDGPKRLVRLDPLVKKSSHHKPIQQLARKASTVRVKEIAALIEGDKSMKASESDVEKVLEQVKRHLGYWKPVKEKSYTPKTKRSNKNAVMSPLDDLKVCSGRMSWCRQTGLETMLHWYFLIFKATYCCLFCITGNHMRKLLSGTGPKKMVSVIEKSNIAPSLLKLFTLLGLIQGYAKSSFIDTAEIN</sequence>
<dbReference type="Proteomes" id="UP000887574">
    <property type="component" value="Unplaced"/>
</dbReference>
<protein>
    <submittedName>
        <fullName evidence="3">Uncharacterized protein</fullName>
    </submittedName>
</protein>
<name>A0A915CPL1_9BILA</name>
<evidence type="ECO:0000256" key="1">
    <source>
        <dbReference type="SAM" id="MobiDB-lite"/>
    </source>
</evidence>
<feature type="compositionally biased region" description="Low complexity" evidence="1">
    <location>
        <begin position="30"/>
        <end position="51"/>
    </location>
</feature>
<reference evidence="3" key="1">
    <citation type="submission" date="2022-11" db="UniProtKB">
        <authorList>
            <consortium name="WormBaseParasite"/>
        </authorList>
    </citation>
    <scope>IDENTIFICATION</scope>
</reference>
<dbReference type="WBParaSite" id="jg11292">
    <property type="protein sequence ID" value="jg11292"/>
    <property type="gene ID" value="jg11292"/>
</dbReference>
<accession>A0A915CPL1</accession>
<organism evidence="2 3">
    <name type="scientific">Ditylenchus dipsaci</name>
    <dbReference type="NCBI Taxonomy" id="166011"/>
    <lineage>
        <taxon>Eukaryota</taxon>
        <taxon>Metazoa</taxon>
        <taxon>Ecdysozoa</taxon>
        <taxon>Nematoda</taxon>
        <taxon>Chromadorea</taxon>
        <taxon>Rhabditida</taxon>
        <taxon>Tylenchina</taxon>
        <taxon>Tylenchomorpha</taxon>
        <taxon>Sphaerularioidea</taxon>
        <taxon>Anguinidae</taxon>
        <taxon>Anguininae</taxon>
        <taxon>Ditylenchus</taxon>
    </lineage>
</organism>
<keyword evidence="2" id="KW-1185">Reference proteome</keyword>
<evidence type="ECO:0000313" key="3">
    <source>
        <dbReference type="WBParaSite" id="jg11292"/>
    </source>
</evidence>
<feature type="compositionally biased region" description="Basic and acidic residues" evidence="1">
    <location>
        <begin position="9"/>
        <end position="18"/>
    </location>
</feature>